<dbReference type="Proteomes" id="UP001620460">
    <property type="component" value="Unassembled WGS sequence"/>
</dbReference>
<protein>
    <submittedName>
        <fullName evidence="2">Sulfotransferase</fullName>
    </submittedName>
</protein>
<proteinExistence type="predicted"/>
<dbReference type="InterPro" id="IPR027417">
    <property type="entry name" value="P-loop_NTPase"/>
</dbReference>
<dbReference type="PANTHER" id="PTHR12788:SF10">
    <property type="entry name" value="PROTEIN-TYROSINE SULFOTRANSFERASE"/>
    <property type="match status" value="1"/>
</dbReference>
<dbReference type="Gene3D" id="1.25.40.10">
    <property type="entry name" value="Tetratricopeptide repeat domain"/>
    <property type="match status" value="1"/>
</dbReference>
<dbReference type="EMBL" id="JADIKM010000001">
    <property type="protein sequence ID" value="MFK2902522.1"/>
    <property type="molecule type" value="Genomic_DNA"/>
</dbReference>
<reference evidence="2 3" key="1">
    <citation type="submission" date="2020-10" db="EMBL/GenBank/DDBJ databases">
        <title>Phylogeny of dyella-like bacteria.</title>
        <authorList>
            <person name="Fu J."/>
        </authorList>
    </citation>
    <scope>NUCLEOTIDE SEQUENCE [LARGE SCALE GENOMIC DNA]</scope>
    <source>
        <strain evidence="2 3">Gsoil3046</strain>
    </source>
</reference>
<dbReference type="SUPFAM" id="SSF48452">
    <property type="entry name" value="TPR-like"/>
    <property type="match status" value="2"/>
</dbReference>
<dbReference type="Pfam" id="PF13469">
    <property type="entry name" value="Sulfotransfer_3"/>
    <property type="match status" value="1"/>
</dbReference>
<evidence type="ECO:0000256" key="1">
    <source>
        <dbReference type="ARBA" id="ARBA00022679"/>
    </source>
</evidence>
<keyword evidence="3" id="KW-1185">Reference proteome</keyword>
<dbReference type="SUPFAM" id="SSF52540">
    <property type="entry name" value="P-loop containing nucleoside triphosphate hydrolases"/>
    <property type="match status" value="1"/>
</dbReference>
<dbReference type="InterPro" id="IPR011990">
    <property type="entry name" value="TPR-like_helical_dom_sf"/>
</dbReference>
<evidence type="ECO:0000313" key="2">
    <source>
        <dbReference type="EMBL" id="MFK2902522.1"/>
    </source>
</evidence>
<keyword evidence="1" id="KW-0808">Transferase</keyword>
<organism evidence="2 3">
    <name type="scientific">Dyella ginsengisoli</name>
    <dbReference type="NCBI Taxonomy" id="363848"/>
    <lineage>
        <taxon>Bacteria</taxon>
        <taxon>Pseudomonadati</taxon>
        <taxon>Pseudomonadota</taxon>
        <taxon>Gammaproteobacteria</taxon>
        <taxon>Lysobacterales</taxon>
        <taxon>Rhodanobacteraceae</taxon>
        <taxon>Dyella</taxon>
    </lineage>
</organism>
<evidence type="ECO:0000313" key="3">
    <source>
        <dbReference type="Proteomes" id="UP001620460"/>
    </source>
</evidence>
<dbReference type="PANTHER" id="PTHR12788">
    <property type="entry name" value="PROTEIN-TYROSINE SULFOTRANSFERASE 2"/>
    <property type="match status" value="1"/>
</dbReference>
<dbReference type="RefSeq" id="WP_404629645.1">
    <property type="nucleotide sequence ID" value="NZ_JADIKM010000001.1"/>
</dbReference>
<name>A0ABW8JN24_9GAMM</name>
<dbReference type="InterPro" id="IPR026634">
    <property type="entry name" value="TPST-like"/>
</dbReference>
<gene>
    <name evidence="2" type="ORF">ISP17_00990</name>
</gene>
<sequence>MTNHSLDEATLQSLRRRASDQVERHQWEAAQASLETLRGATPEDPRVALDLAAVMEARGLLRDATAALLDAAKVGSPVPGLLLALARKLYFAGELLTARSCLDQVEAHAPQSSVPLVELARLRWLLGEYKQAYALSKRAMDSGADTPDANYLHATLAQYNGDIDTARTGLQQCLRKWPRFGEAAVALVHLEKQNSAVPLKVLDTHLALVQADPPGPIQQVAMAQFQAARFKVLDDLGQADEAWQALERGNALMRALHPYDGAGEAAVCEALASASTHLAKRVAHATRDGAQPIFVVGLPRSGTTLLDRALSSHSAIASAGEINDFRRQLRWMTDVPAGGVAGMLEVLRRVETIDFTELGRRYLAQTQWRAPGKHWFVDKNPINVRMVPFIRLALPHAVIVHIHRAPMDVCYSNIKAMLGASSAYSYDMASMAHYYRLYRGLIDRWHRDCPGLLHEVAYEALLRTPVATLTGVLDRCGLELEPACLHPERNATPVATPSCNQVREAPHLRSLGEWRRYEARLEPLRAALNA</sequence>
<dbReference type="Gene3D" id="3.40.50.300">
    <property type="entry name" value="P-loop containing nucleotide triphosphate hydrolases"/>
    <property type="match status" value="1"/>
</dbReference>
<accession>A0ABW8JN24</accession>
<comment type="caution">
    <text evidence="2">The sequence shown here is derived from an EMBL/GenBank/DDBJ whole genome shotgun (WGS) entry which is preliminary data.</text>
</comment>